<protein>
    <recommendedName>
        <fullName evidence="3">F-box domain-containing protein</fullName>
    </recommendedName>
</protein>
<proteinExistence type="predicted"/>
<evidence type="ECO:0000313" key="2">
    <source>
        <dbReference type="Proteomes" id="UP000230002"/>
    </source>
</evidence>
<dbReference type="OrthoDB" id="2755313at2759"/>
<gene>
    <name evidence="1" type="ORF">GSI_11965</name>
</gene>
<name>A0A2G8RXH1_9APHY</name>
<comment type="caution">
    <text evidence="1">The sequence shown here is derived from an EMBL/GenBank/DDBJ whole genome shotgun (WGS) entry which is preliminary data.</text>
</comment>
<sequence>MAPVFSRLNPAPLPDDVLRTIASFLPSGDLRNLTISSKALHSAGAPILYRSIEAWFVPTPFFANATCIDNRPAGVLETLINGTLPRTTRSIPSRCYAAHVVTLCYGSWSMPCDFRALPLLAEALRFTHKLRHLRIDVGNSTIPILLDIFRRASIIITPSSLLKTSGPFDRRPLPCLQSIRVCRIALADALMQHRRIETVAIELAVKEEVLAKFLRAEAPWNPRYLRQLSLNIMGCSAPPGLLESFLIAFPALQHLALRVASGRAPEFMQDSLATLQNLPELGGSLHTLSINHGNFYPNLAPSLEQLHTLFKDGLCTRSALKAVVLGGSMWTREDMYAAWSFVAFQNSYLTHWPWLLHSSEGEWGTLGDAVKAYYHEE</sequence>
<dbReference type="Proteomes" id="UP000230002">
    <property type="component" value="Unassembled WGS sequence"/>
</dbReference>
<evidence type="ECO:0000313" key="1">
    <source>
        <dbReference type="EMBL" id="PIL26210.1"/>
    </source>
</evidence>
<accession>A0A2G8RXH1</accession>
<dbReference type="AlphaFoldDB" id="A0A2G8RXH1"/>
<keyword evidence="2" id="KW-1185">Reference proteome</keyword>
<organism evidence="1 2">
    <name type="scientific">Ganoderma sinense ZZ0214-1</name>
    <dbReference type="NCBI Taxonomy" id="1077348"/>
    <lineage>
        <taxon>Eukaryota</taxon>
        <taxon>Fungi</taxon>
        <taxon>Dikarya</taxon>
        <taxon>Basidiomycota</taxon>
        <taxon>Agaricomycotina</taxon>
        <taxon>Agaricomycetes</taxon>
        <taxon>Polyporales</taxon>
        <taxon>Polyporaceae</taxon>
        <taxon>Ganoderma</taxon>
    </lineage>
</organism>
<evidence type="ECO:0008006" key="3">
    <source>
        <dbReference type="Google" id="ProtNLM"/>
    </source>
</evidence>
<dbReference type="EMBL" id="AYKW01000045">
    <property type="protein sequence ID" value="PIL26210.1"/>
    <property type="molecule type" value="Genomic_DNA"/>
</dbReference>
<reference evidence="1 2" key="1">
    <citation type="journal article" date="2015" name="Sci. Rep.">
        <title>Chromosome-level genome map provides insights into diverse defense mechanisms in the medicinal fungus Ganoderma sinense.</title>
        <authorList>
            <person name="Zhu Y."/>
            <person name="Xu J."/>
            <person name="Sun C."/>
            <person name="Zhou S."/>
            <person name="Xu H."/>
            <person name="Nelson D.R."/>
            <person name="Qian J."/>
            <person name="Song J."/>
            <person name="Luo H."/>
            <person name="Xiang L."/>
            <person name="Li Y."/>
            <person name="Xu Z."/>
            <person name="Ji A."/>
            <person name="Wang L."/>
            <person name="Lu S."/>
            <person name="Hayward A."/>
            <person name="Sun W."/>
            <person name="Li X."/>
            <person name="Schwartz D.C."/>
            <person name="Wang Y."/>
            <person name="Chen S."/>
        </authorList>
    </citation>
    <scope>NUCLEOTIDE SEQUENCE [LARGE SCALE GENOMIC DNA]</scope>
    <source>
        <strain evidence="1 2">ZZ0214-1</strain>
    </source>
</reference>